<dbReference type="PANTHER" id="PTHR11439">
    <property type="entry name" value="GAG-POL-RELATED RETROTRANSPOSON"/>
    <property type="match status" value="1"/>
</dbReference>
<dbReference type="CDD" id="cd09272">
    <property type="entry name" value="RNase_HI_RT_Ty1"/>
    <property type="match status" value="1"/>
</dbReference>
<dbReference type="Proteomes" id="UP001172457">
    <property type="component" value="Chromosome 2"/>
</dbReference>
<dbReference type="AlphaFoldDB" id="A0AA38WS64"/>
<proteinExistence type="predicted"/>
<evidence type="ECO:0000256" key="1">
    <source>
        <dbReference type="SAM" id="Phobius"/>
    </source>
</evidence>
<evidence type="ECO:0000313" key="2">
    <source>
        <dbReference type="EMBL" id="KAJ9560391.1"/>
    </source>
</evidence>
<sequence length="294" mass="34467">MKTQLREYGYMINKIPIFSNFESAIAISSTYTTKVSCCLLWNEYTVYKCQSLRFNIPSLKTLIFVKPSTLQIFFLELTLSTTRWLLYPWNTIFIWHRMLVLFYWILHYIAMGSLIYLTVTRPDIAYAVHTVSQFMTAPCINHYVVVMLILRYLKGTLFRNLYFSSTSSLILHSNVTDRHFTTGYCFFLGDSFISWPSFTARYNTEAKYRALADTSQELIWVRWLLSDMGAPQQSPTLLWRANTILKTIQLQLISTIDQPTYIFTKAHLPGRFWEFVTNSIWVILPLIEFEGEGC</sequence>
<reference evidence="2" key="1">
    <citation type="submission" date="2023-03" db="EMBL/GenBank/DDBJ databases">
        <title>Chromosome-scale reference genome and RAD-based genetic map of yellow starthistle (Centaurea solstitialis) reveal putative structural variation and QTLs associated with invader traits.</title>
        <authorList>
            <person name="Reatini B."/>
            <person name="Cang F.A."/>
            <person name="Jiang Q."/>
            <person name="Mckibben M.T.W."/>
            <person name="Barker M.S."/>
            <person name="Rieseberg L.H."/>
            <person name="Dlugosch K.M."/>
        </authorList>
    </citation>
    <scope>NUCLEOTIDE SEQUENCE</scope>
    <source>
        <strain evidence="2">CAN-66</strain>
        <tissue evidence="2">Leaf</tissue>
    </source>
</reference>
<accession>A0AA38WS64</accession>
<feature type="transmembrane region" description="Helical" evidence="1">
    <location>
        <begin position="98"/>
        <end position="119"/>
    </location>
</feature>
<keyword evidence="3" id="KW-1185">Reference proteome</keyword>
<organism evidence="2 3">
    <name type="scientific">Centaurea solstitialis</name>
    <name type="common">yellow star-thistle</name>
    <dbReference type="NCBI Taxonomy" id="347529"/>
    <lineage>
        <taxon>Eukaryota</taxon>
        <taxon>Viridiplantae</taxon>
        <taxon>Streptophyta</taxon>
        <taxon>Embryophyta</taxon>
        <taxon>Tracheophyta</taxon>
        <taxon>Spermatophyta</taxon>
        <taxon>Magnoliopsida</taxon>
        <taxon>eudicotyledons</taxon>
        <taxon>Gunneridae</taxon>
        <taxon>Pentapetalae</taxon>
        <taxon>asterids</taxon>
        <taxon>campanulids</taxon>
        <taxon>Asterales</taxon>
        <taxon>Asteraceae</taxon>
        <taxon>Carduoideae</taxon>
        <taxon>Cardueae</taxon>
        <taxon>Centaureinae</taxon>
        <taxon>Centaurea</taxon>
    </lineage>
</organism>
<feature type="transmembrane region" description="Helical" evidence="1">
    <location>
        <begin position="131"/>
        <end position="153"/>
    </location>
</feature>
<gene>
    <name evidence="2" type="ORF">OSB04_005551</name>
</gene>
<evidence type="ECO:0000313" key="3">
    <source>
        <dbReference type="Proteomes" id="UP001172457"/>
    </source>
</evidence>
<keyword evidence="1" id="KW-0472">Membrane</keyword>
<keyword evidence="1" id="KW-1133">Transmembrane helix</keyword>
<dbReference type="PANTHER" id="PTHR11439:SF461">
    <property type="entry name" value="OS10G0432200 PROTEIN"/>
    <property type="match status" value="1"/>
</dbReference>
<comment type="caution">
    <text evidence="2">The sequence shown here is derived from an EMBL/GenBank/DDBJ whole genome shotgun (WGS) entry which is preliminary data.</text>
</comment>
<protein>
    <submittedName>
        <fullName evidence="2">Uncharacterized protein</fullName>
    </submittedName>
</protein>
<dbReference type="EMBL" id="JARYMX010000002">
    <property type="protein sequence ID" value="KAJ9560391.1"/>
    <property type="molecule type" value="Genomic_DNA"/>
</dbReference>
<name>A0AA38WS64_9ASTR</name>
<keyword evidence="1" id="KW-0812">Transmembrane</keyword>